<protein>
    <submittedName>
        <fullName evidence="1">Uncharacterized protein</fullName>
    </submittedName>
</protein>
<organism evidence="1">
    <name type="scientific">Arundo donax</name>
    <name type="common">Giant reed</name>
    <name type="synonym">Donax arundinaceus</name>
    <dbReference type="NCBI Taxonomy" id="35708"/>
    <lineage>
        <taxon>Eukaryota</taxon>
        <taxon>Viridiplantae</taxon>
        <taxon>Streptophyta</taxon>
        <taxon>Embryophyta</taxon>
        <taxon>Tracheophyta</taxon>
        <taxon>Spermatophyta</taxon>
        <taxon>Magnoliopsida</taxon>
        <taxon>Liliopsida</taxon>
        <taxon>Poales</taxon>
        <taxon>Poaceae</taxon>
        <taxon>PACMAD clade</taxon>
        <taxon>Arundinoideae</taxon>
        <taxon>Arundineae</taxon>
        <taxon>Arundo</taxon>
    </lineage>
</organism>
<reference evidence="1" key="1">
    <citation type="submission" date="2014-09" db="EMBL/GenBank/DDBJ databases">
        <authorList>
            <person name="Magalhaes I.L.F."/>
            <person name="Oliveira U."/>
            <person name="Santos F.R."/>
            <person name="Vidigal T.H.D.A."/>
            <person name="Brescovit A.D."/>
            <person name="Santos A.J."/>
        </authorList>
    </citation>
    <scope>NUCLEOTIDE SEQUENCE</scope>
    <source>
        <tissue evidence="1">Shoot tissue taken approximately 20 cm above the soil surface</tissue>
    </source>
</reference>
<dbReference type="AlphaFoldDB" id="A0A0A8ZYQ5"/>
<proteinExistence type="predicted"/>
<evidence type="ECO:0000313" key="1">
    <source>
        <dbReference type="EMBL" id="JAD44504.1"/>
    </source>
</evidence>
<name>A0A0A8ZYQ5_ARUDO</name>
<reference evidence="1" key="2">
    <citation type="journal article" date="2015" name="Data Brief">
        <title>Shoot transcriptome of the giant reed, Arundo donax.</title>
        <authorList>
            <person name="Barrero R.A."/>
            <person name="Guerrero F.D."/>
            <person name="Moolhuijzen P."/>
            <person name="Goolsby J.A."/>
            <person name="Tidwell J."/>
            <person name="Bellgard S.E."/>
            <person name="Bellgard M.I."/>
        </authorList>
    </citation>
    <scope>NUCLEOTIDE SEQUENCE</scope>
    <source>
        <tissue evidence="1">Shoot tissue taken approximately 20 cm above the soil surface</tissue>
    </source>
</reference>
<accession>A0A0A8ZYQ5</accession>
<sequence length="39" mass="4302">MDVEELRSCCPARRGRGHAATSFSCTNGARRDHGIIEQI</sequence>
<dbReference type="EMBL" id="GBRH01253391">
    <property type="protein sequence ID" value="JAD44504.1"/>
    <property type="molecule type" value="Transcribed_RNA"/>
</dbReference>